<dbReference type="InterPro" id="IPR036291">
    <property type="entry name" value="NAD(P)-bd_dom_sf"/>
</dbReference>
<dbReference type="KEGG" id="msf:IT882_05875"/>
<reference evidence="5 6" key="1">
    <citation type="submission" date="2020-11" db="EMBL/GenBank/DDBJ databases">
        <title>Amino acid is mineralized and recycled by bacteria in oceanic microbiome.</title>
        <authorList>
            <person name="Zheng L.Y."/>
        </authorList>
    </citation>
    <scope>NUCLEOTIDE SEQUENCE [LARGE SCALE GENOMIC DNA]</scope>
    <source>
        <strain evidence="5 6">A32-1</strain>
    </source>
</reference>
<comment type="similarity">
    <text evidence="1 3">Belongs to the short-chain dehydrogenases/reductases (SDR) family.</text>
</comment>
<dbReference type="InterPro" id="IPR002347">
    <property type="entry name" value="SDR_fam"/>
</dbReference>
<dbReference type="PRINTS" id="PR00080">
    <property type="entry name" value="SDRFAMILY"/>
</dbReference>
<dbReference type="InterPro" id="IPR020904">
    <property type="entry name" value="Sc_DH/Rdtase_CS"/>
</dbReference>
<dbReference type="PROSITE" id="PS00061">
    <property type="entry name" value="ADH_SHORT"/>
    <property type="match status" value="1"/>
</dbReference>
<feature type="compositionally biased region" description="Acidic residues" evidence="4">
    <location>
        <begin position="85"/>
        <end position="95"/>
    </location>
</feature>
<evidence type="ECO:0000313" key="6">
    <source>
        <dbReference type="Proteomes" id="UP000594480"/>
    </source>
</evidence>
<dbReference type="Pfam" id="PF00106">
    <property type="entry name" value="adh_short"/>
    <property type="match status" value="1"/>
</dbReference>
<name>A0A7S8MZE4_9MICO</name>
<dbReference type="RefSeq" id="WP_195693554.1">
    <property type="nucleotide sequence ID" value="NZ_CP064760.1"/>
</dbReference>
<dbReference type="AlphaFoldDB" id="A0A7S8MZE4"/>
<dbReference type="SUPFAM" id="SSF51735">
    <property type="entry name" value="NAD(P)-binding Rossmann-fold domains"/>
    <property type="match status" value="1"/>
</dbReference>
<protein>
    <submittedName>
        <fullName evidence="5">SDR family NAD(P)-dependent oxidoreductase</fullName>
    </submittedName>
</protein>
<dbReference type="PANTHER" id="PTHR24321:SF8">
    <property type="entry name" value="ESTRADIOL 17-BETA-DEHYDROGENASE 8-RELATED"/>
    <property type="match status" value="1"/>
</dbReference>
<dbReference type="Gene3D" id="3.40.50.720">
    <property type="entry name" value="NAD(P)-binding Rossmann-like Domain"/>
    <property type="match status" value="1"/>
</dbReference>
<evidence type="ECO:0000256" key="3">
    <source>
        <dbReference type="RuleBase" id="RU000363"/>
    </source>
</evidence>
<evidence type="ECO:0000256" key="1">
    <source>
        <dbReference type="ARBA" id="ARBA00006484"/>
    </source>
</evidence>
<dbReference type="CDD" id="cd05233">
    <property type="entry name" value="SDR_c"/>
    <property type="match status" value="1"/>
</dbReference>
<proteinExistence type="inferred from homology"/>
<evidence type="ECO:0000256" key="2">
    <source>
        <dbReference type="ARBA" id="ARBA00023002"/>
    </source>
</evidence>
<dbReference type="GO" id="GO:0016491">
    <property type="term" value="F:oxidoreductase activity"/>
    <property type="evidence" value="ECO:0007669"/>
    <property type="project" value="UniProtKB-KW"/>
</dbReference>
<dbReference type="PANTHER" id="PTHR24321">
    <property type="entry name" value="DEHYDROGENASES, SHORT CHAIN"/>
    <property type="match status" value="1"/>
</dbReference>
<organism evidence="5 6">
    <name type="scientific">Microbacterium schleiferi</name>
    <dbReference type="NCBI Taxonomy" id="69362"/>
    <lineage>
        <taxon>Bacteria</taxon>
        <taxon>Bacillati</taxon>
        <taxon>Actinomycetota</taxon>
        <taxon>Actinomycetes</taxon>
        <taxon>Micrococcales</taxon>
        <taxon>Microbacteriaceae</taxon>
        <taxon>Microbacterium</taxon>
    </lineage>
</organism>
<dbReference type="EMBL" id="CP064760">
    <property type="protein sequence ID" value="QPE05538.1"/>
    <property type="molecule type" value="Genomic_DNA"/>
</dbReference>
<keyword evidence="6" id="KW-1185">Reference proteome</keyword>
<keyword evidence="2" id="KW-0560">Oxidoreductase</keyword>
<accession>A0A7S8MZE4</accession>
<dbReference type="PRINTS" id="PR00081">
    <property type="entry name" value="GDHRDH"/>
</dbReference>
<sequence>MAKDKALSAKSSIGAWLKHPVGGPILRDLLAQGGQNESALAPVKLFSLERVASMSGGRMPQEMIDDMVRRANDPNALAAAPASDGGDDDDEDDEPAAPPMAAPWIERITPGRFDGKTVIVTGAGSGIGRAVAARVAAEGGTVIAVDISQERLDAAVAEMPGAVAVAGDITSEDAIARIVAAADGRADGLANVAGIMDDMTPLHEVSDAVWARVMAVNVEGTFRLTRAVLPLMLEGGAGSIVNVASEAGLRGSAAGLAYTTSKHAVVGLTKSTSFMYAGKNIRVNAVAPGPVATGIEASFASELGQERVGLAMAILPPIAESAQLAASITWLLSDDATNITGVILPSDGGWSAI</sequence>
<evidence type="ECO:0000313" key="5">
    <source>
        <dbReference type="EMBL" id="QPE05538.1"/>
    </source>
</evidence>
<dbReference type="FunFam" id="3.40.50.720:FF:000084">
    <property type="entry name" value="Short-chain dehydrogenase reductase"/>
    <property type="match status" value="1"/>
</dbReference>
<evidence type="ECO:0000256" key="4">
    <source>
        <dbReference type="SAM" id="MobiDB-lite"/>
    </source>
</evidence>
<gene>
    <name evidence="5" type="ORF">IT882_05875</name>
</gene>
<feature type="region of interest" description="Disordered" evidence="4">
    <location>
        <begin position="77"/>
        <end position="102"/>
    </location>
</feature>
<dbReference type="Proteomes" id="UP000594480">
    <property type="component" value="Chromosome"/>
</dbReference>